<evidence type="ECO:0000313" key="2">
    <source>
        <dbReference type="Proteomes" id="UP001345963"/>
    </source>
</evidence>
<evidence type="ECO:0000313" key="1">
    <source>
        <dbReference type="EMBL" id="MED6252097.1"/>
    </source>
</evidence>
<proteinExistence type="predicted"/>
<comment type="caution">
    <text evidence="1">The sequence shown here is derived from an EMBL/GenBank/DDBJ whole genome shotgun (WGS) entry which is preliminary data.</text>
</comment>
<accession>A0ABU7BNV3</accession>
<dbReference type="Proteomes" id="UP001345963">
    <property type="component" value="Unassembled WGS sequence"/>
</dbReference>
<dbReference type="EMBL" id="JAHUTI010060810">
    <property type="protein sequence ID" value="MED6252097.1"/>
    <property type="molecule type" value="Genomic_DNA"/>
</dbReference>
<reference evidence="1 2" key="1">
    <citation type="submission" date="2021-07" db="EMBL/GenBank/DDBJ databases">
        <authorList>
            <person name="Palmer J.M."/>
        </authorList>
    </citation>
    <scope>NUCLEOTIDE SEQUENCE [LARGE SCALE GENOMIC DNA]</scope>
    <source>
        <strain evidence="1 2">AT_MEX2019</strain>
        <tissue evidence="1">Muscle</tissue>
    </source>
</reference>
<keyword evidence="2" id="KW-1185">Reference proteome</keyword>
<gene>
    <name evidence="1" type="ORF">ATANTOWER_006996</name>
</gene>
<sequence>MNSVVCDGLATCPGPTLPLVRRLLEIGASSPVIHYGIGASPSALVRRRWSEPSAVTPGGTEASSLATEAAPTALELIT</sequence>
<protein>
    <submittedName>
        <fullName evidence="1">Uncharacterized protein</fullName>
    </submittedName>
</protein>
<organism evidence="1 2">
    <name type="scientific">Ataeniobius toweri</name>
    <dbReference type="NCBI Taxonomy" id="208326"/>
    <lineage>
        <taxon>Eukaryota</taxon>
        <taxon>Metazoa</taxon>
        <taxon>Chordata</taxon>
        <taxon>Craniata</taxon>
        <taxon>Vertebrata</taxon>
        <taxon>Euteleostomi</taxon>
        <taxon>Actinopterygii</taxon>
        <taxon>Neopterygii</taxon>
        <taxon>Teleostei</taxon>
        <taxon>Neoteleostei</taxon>
        <taxon>Acanthomorphata</taxon>
        <taxon>Ovalentaria</taxon>
        <taxon>Atherinomorphae</taxon>
        <taxon>Cyprinodontiformes</taxon>
        <taxon>Goodeidae</taxon>
        <taxon>Ataeniobius</taxon>
    </lineage>
</organism>
<name>A0ABU7BNV3_9TELE</name>